<evidence type="ECO:0000256" key="1">
    <source>
        <dbReference type="ARBA" id="ARBA00004141"/>
    </source>
</evidence>
<evidence type="ECO:0000256" key="5">
    <source>
        <dbReference type="ARBA" id="ARBA00023136"/>
    </source>
</evidence>
<keyword evidence="5 6" id="KW-0472">Membrane</keyword>
<dbReference type="GO" id="GO:0017004">
    <property type="term" value="P:cytochrome complex assembly"/>
    <property type="evidence" value="ECO:0007669"/>
    <property type="project" value="InterPro"/>
</dbReference>
<comment type="similarity">
    <text evidence="2">Belongs to the DsbD family.</text>
</comment>
<feature type="transmembrane region" description="Helical" evidence="6">
    <location>
        <begin position="6"/>
        <end position="30"/>
    </location>
</feature>
<dbReference type="AlphaFoldDB" id="A0A6F8ZH90"/>
<keyword evidence="4 6" id="KW-1133">Transmembrane helix</keyword>
<accession>A0A6F8ZH90</accession>
<feature type="transmembrane region" description="Helical" evidence="6">
    <location>
        <begin position="86"/>
        <end position="110"/>
    </location>
</feature>
<dbReference type="Pfam" id="PF02683">
    <property type="entry name" value="DsbD_TM"/>
    <property type="match status" value="1"/>
</dbReference>
<sequence length="234" mass="24694">MEGISWFVAFAAGMASLLSPCVVPLIPSYLTAMAGTNLTTVQSVAEVRGRVVTNAVAFVLGFSLILVLSGMAATQLGLFVRSHQRVIAEVGGLVIILFALQVLGIINIGFLNREERVQVQSGQARRMAGSFLLGIAFAAGWTPCVGPVWASILVIAAQAHSVALGGLLLLAYAMGMALPLLLLAVFIGQAMTAVRHIQRYLPAVERATGLLLLVLGLALVTGIYGSIPNYLYRF</sequence>
<feature type="transmembrane region" description="Helical" evidence="6">
    <location>
        <begin position="51"/>
        <end position="74"/>
    </location>
</feature>
<feature type="transmembrane region" description="Helical" evidence="6">
    <location>
        <begin position="131"/>
        <end position="156"/>
    </location>
</feature>
<dbReference type="EMBL" id="LR778114">
    <property type="protein sequence ID" value="CAB1129022.1"/>
    <property type="molecule type" value="Genomic_DNA"/>
</dbReference>
<keyword evidence="9" id="KW-1185">Reference proteome</keyword>
<evidence type="ECO:0000256" key="3">
    <source>
        <dbReference type="ARBA" id="ARBA00022692"/>
    </source>
</evidence>
<evidence type="ECO:0000256" key="4">
    <source>
        <dbReference type="ARBA" id="ARBA00022989"/>
    </source>
</evidence>
<organism evidence="8 9">
    <name type="scientific">Candidatus Hydrogenisulfobacillus filiaventi</name>
    <dbReference type="NCBI Taxonomy" id="2707344"/>
    <lineage>
        <taxon>Bacteria</taxon>
        <taxon>Bacillati</taxon>
        <taxon>Bacillota</taxon>
        <taxon>Clostridia</taxon>
        <taxon>Eubacteriales</taxon>
        <taxon>Clostridiales Family XVII. Incertae Sedis</taxon>
        <taxon>Candidatus Hydrogenisulfobacillus</taxon>
    </lineage>
</organism>
<feature type="transmembrane region" description="Helical" evidence="6">
    <location>
        <begin position="162"/>
        <end position="187"/>
    </location>
</feature>
<gene>
    <name evidence="8" type="ORF">R50_1521</name>
</gene>
<dbReference type="InterPro" id="IPR003834">
    <property type="entry name" value="Cyt_c_assmbl_TM_dom"/>
</dbReference>
<name>A0A6F8ZH90_9FIRM</name>
<evidence type="ECO:0000313" key="8">
    <source>
        <dbReference type="EMBL" id="CAB1129022.1"/>
    </source>
</evidence>
<evidence type="ECO:0000259" key="7">
    <source>
        <dbReference type="Pfam" id="PF02683"/>
    </source>
</evidence>
<keyword evidence="3 6" id="KW-0812">Transmembrane</keyword>
<dbReference type="GO" id="GO:0016020">
    <property type="term" value="C:membrane"/>
    <property type="evidence" value="ECO:0007669"/>
    <property type="project" value="UniProtKB-SubCell"/>
</dbReference>
<dbReference type="InterPro" id="IPR051790">
    <property type="entry name" value="Cytochrome_c-biogenesis_DsbD"/>
</dbReference>
<feature type="domain" description="Cytochrome C biogenesis protein transmembrane" evidence="7">
    <location>
        <begin position="8"/>
        <end position="221"/>
    </location>
</feature>
<dbReference type="PANTHER" id="PTHR31272:SF4">
    <property type="entry name" value="CYTOCHROME C-TYPE BIOGENESIS PROTEIN HI_1454-RELATED"/>
    <property type="match status" value="1"/>
</dbReference>
<proteinExistence type="inferred from homology"/>
<dbReference type="KEGG" id="hfv:R50_1521"/>
<comment type="subcellular location">
    <subcellularLocation>
        <location evidence="1">Membrane</location>
        <topology evidence="1">Multi-pass membrane protein</topology>
    </subcellularLocation>
</comment>
<reference evidence="8 9" key="1">
    <citation type="submission" date="2020-02" db="EMBL/GenBank/DDBJ databases">
        <authorList>
            <person name="Hogendoorn C."/>
        </authorList>
    </citation>
    <scope>NUCLEOTIDE SEQUENCE [LARGE SCALE GENOMIC DNA]</scope>
    <source>
        <strain evidence="8">R501</strain>
    </source>
</reference>
<evidence type="ECO:0000256" key="2">
    <source>
        <dbReference type="ARBA" id="ARBA00006143"/>
    </source>
</evidence>
<protein>
    <submittedName>
        <fullName evidence="8">DsbD domain-containing protein</fullName>
    </submittedName>
</protein>
<evidence type="ECO:0000256" key="6">
    <source>
        <dbReference type="SAM" id="Phobius"/>
    </source>
</evidence>
<evidence type="ECO:0000313" key="9">
    <source>
        <dbReference type="Proteomes" id="UP000503399"/>
    </source>
</evidence>
<dbReference type="PANTHER" id="PTHR31272">
    <property type="entry name" value="CYTOCHROME C-TYPE BIOGENESIS PROTEIN HI_1454-RELATED"/>
    <property type="match status" value="1"/>
</dbReference>
<dbReference type="Proteomes" id="UP000503399">
    <property type="component" value="Chromosome"/>
</dbReference>
<feature type="transmembrane region" description="Helical" evidence="6">
    <location>
        <begin position="208"/>
        <end position="227"/>
    </location>
</feature>